<dbReference type="SMART" id="SM00354">
    <property type="entry name" value="HTH_LACI"/>
    <property type="match status" value="1"/>
</dbReference>
<evidence type="ECO:0000256" key="1">
    <source>
        <dbReference type="ARBA" id="ARBA00023015"/>
    </source>
</evidence>
<keyword evidence="1" id="KW-0805">Transcription regulation</keyword>
<evidence type="ECO:0000256" key="2">
    <source>
        <dbReference type="ARBA" id="ARBA00023125"/>
    </source>
</evidence>
<comment type="caution">
    <text evidence="5">The sequence shown here is derived from an EMBL/GenBank/DDBJ whole genome shotgun (WGS) entry which is preliminary data.</text>
</comment>
<reference evidence="5 6" key="1">
    <citation type="submission" date="2019-03" db="EMBL/GenBank/DDBJ databases">
        <title>Cohnella endophytica sp. nov., a novel endophytic bacterium isolated from bark of Sonneratia apetala.</title>
        <authorList>
            <person name="Tuo L."/>
        </authorList>
    </citation>
    <scope>NUCLEOTIDE SEQUENCE [LARGE SCALE GENOMIC DNA]</scope>
    <source>
        <strain evidence="5 6">CCTCC AB 208254</strain>
    </source>
</reference>
<dbReference type="Gene3D" id="1.10.260.40">
    <property type="entry name" value="lambda repressor-like DNA-binding domains"/>
    <property type="match status" value="1"/>
</dbReference>
<evidence type="ECO:0000313" key="6">
    <source>
        <dbReference type="Proteomes" id="UP000297900"/>
    </source>
</evidence>
<organism evidence="5 6">
    <name type="scientific">Cohnella luojiensis</name>
    <dbReference type="NCBI Taxonomy" id="652876"/>
    <lineage>
        <taxon>Bacteria</taxon>
        <taxon>Bacillati</taxon>
        <taxon>Bacillota</taxon>
        <taxon>Bacilli</taxon>
        <taxon>Bacillales</taxon>
        <taxon>Paenibacillaceae</taxon>
        <taxon>Cohnella</taxon>
    </lineage>
</organism>
<dbReference type="AlphaFoldDB" id="A0A4Y8LXJ3"/>
<sequence>MTGDGRTFESDPPGNKTGFHDVGIKAIAKALNLSASTVSRALNGVYGVNPATRKLVQETAKAMGYVPHLGAKQLVGKGSNMIGVFIPQFEFEASTGFIEMFSPIQQALQSYGKDAIFFSVPFSDYPKHRLTEFIGSRSLEGCLLFPAFSEAHPIMQEALELEVPCVNFEDVVGPRCSSVISDDREGGRLAGRQLLQEGHCIIGYMNGPPHLRICKERYAGFCDALREVGIAHDSRLVAVGDFSGSSGAAAAIGLKESNPEMTALFCANDLMAMGAIMEFTRNGISIPGQLSVMGYDGDTFTAYTSPPLTTILHAREEICTRAVELLMGLLAGNPGRRDAISPRLLGRQSTARMIV</sequence>
<dbReference type="SUPFAM" id="SSF47413">
    <property type="entry name" value="lambda repressor-like DNA-binding domains"/>
    <property type="match status" value="1"/>
</dbReference>
<dbReference type="OrthoDB" id="9775106at2"/>
<evidence type="ECO:0000313" key="5">
    <source>
        <dbReference type="EMBL" id="TFE25807.1"/>
    </source>
</evidence>
<dbReference type="Pfam" id="PF13377">
    <property type="entry name" value="Peripla_BP_3"/>
    <property type="match status" value="1"/>
</dbReference>
<dbReference type="PANTHER" id="PTHR30146:SF109">
    <property type="entry name" value="HTH-TYPE TRANSCRIPTIONAL REGULATOR GALS"/>
    <property type="match status" value="1"/>
</dbReference>
<dbReference type="GO" id="GO:0000976">
    <property type="term" value="F:transcription cis-regulatory region binding"/>
    <property type="evidence" value="ECO:0007669"/>
    <property type="project" value="TreeGrafter"/>
</dbReference>
<dbReference type="GO" id="GO:0003700">
    <property type="term" value="F:DNA-binding transcription factor activity"/>
    <property type="evidence" value="ECO:0007669"/>
    <property type="project" value="TreeGrafter"/>
</dbReference>
<name>A0A4Y8LXJ3_9BACL</name>
<dbReference type="Gene3D" id="3.40.50.2300">
    <property type="match status" value="2"/>
</dbReference>
<keyword evidence="2" id="KW-0238">DNA-binding</keyword>
<protein>
    <submittedName>
        <fullName evidence="5">LacI family transcriptional regulator</fullName>
    </submittedName>
</protein>
<dbReference type="InterPro" id="IPR028082">
    <property type="entry name" value="Peripla_BP_I"/>
</dbReference>
<dbReference type="InterPro" id="IPR000843">
    <property type="entry name" value="HTH_LacI"/>
</dbReference>
<dbReference type="InterPro" id="IPR010982">
    <property type="entry name" value="Lambda_DNA-bd_dom_sf"/>
</dbReference>
<dbReference type="CDD" id="cd01392">
    <property type="entry name" value="HTH_LacI"/>
    <property type="match status" value="1"/>
</dbReference>
<evidence type="ECO:0000259" key="4">
    <source>
        <dbReference type="PROSITE" id="PS50932"/>
    </source>
</evidence>
<dbReference type="RefSeq" id="WP_135152596.1">
    <property type="nucleotide sequence ID" value="NZ_SOMN01000017.1"/>
</dbReference>
<evidence type="ECO:0000256" key="3">
    <source>
        <dbReference type="ARBA" id="ARBA00023163"/>
    </source>
</evidence>
<accession>A0A4Y8LXJ3</accession>
<keyword evidence="3" id="KW-0804">Transcription</keyword>
<dbReference type="Proteomes" id="UP000297900">
    <property type="component" value="Unassembled WGS sequence"/>
</dbReference>
<dbReference type="EMBL" id="SOMN01000017">
    <property type="protein sequence ID" value="TFE25807.1"/>
    <property type="molecule type" value="Genomic_DNA"/>
</dbReference>
<dbReference type="Pfam" id="PF00356">
    <property type="entry name" value="LacI"/>
    <property type="match status" value="1"/>
</dbReference>
<dbReference type="InterPro" id="IPR046335">
    <property type="entry name" value="LacI/GalR-like_sensor"/>
</dbReference>
<dbReference type="SUPFAM" id="SSF53822">
    <property type="entry name" value="Periplasmic binding protein-like I"/>
    <property type="match status" value="1"/>
</dbReference>
<dbReference type="PROSITE" id="PS50932">
    <property type="entry name" value="HTH_LACI_2"/>
    <property type="match status" value="1"/>
</dbReference>
<proteinExistence type="predicted"/>
<feature type="domain" description="HTH lacI-type" evidence="4">
    <location>
        <begin position="22"/>
        <end position="76"/>
    </location>
</feature>
<dbReference type="CDD" id="cd06267">
    <property type="entry name" value="PBP1_LacI_sugar_binding-like"/>
    <property type="match status" value="1"/>
</dbReference>
<gene>
    <name evidence="5" type="ORF">E2980_12890</name>
</gene>
<keyword evidence="6" id="KW-1185">Reference proteome</keyword>
<dbReference type="PANTHER" id="PTHR30146">
    <property type="entry name" value="LACI-RELATED TRANSCRIPTIONAL REPRESSOR"/>
    <property type="match status" value="1"/>
</dbReference>